<dbReference type="InterPro" id="IPR012337">
    <property type="entry name" value="RNaseH-like_sf"/>
</dbReference>
<evidence type="ECO:0000259" key="2">
    <source>
        <dbReference type="PROSITE" id="PS50994"/>
    </source>
</evidence>
<organism evidence="3 4">
    <name type="scientific">Patella caerulea</name>
    <name type="common">Rayed Mediterranean limpet</name>
    <dbReference type="NCBI Taxonomy" id="87958"/>
    <lineage>
        <taxon>Eukaryota</taxon>
        <taxon>Metazoa</taxon>
        <taxon>Spiralia</taxon>
        <taxon>Lophotrochozoa</taxon>
        <taxon>Mollusca</taxon>
        <taxon>Gastropoda</taxon>
        <taxon>Patellogastropoda</taxon>
        <taxon>Patelloidea</taxon>
        <taxon>Patellidae</taxon>
        <taxon>Patella</taxon>
    </lineage>
</organism>
<dbReference type="SUPFAM" id="SSF53098">
    <property type="entry name" value="Ribonuclease H-like"/>
    <property type="match status" value="1"/>
</dbReference>
<evidence type="ECO:0000256" key="1">
    <source>
        <dbReference type="SAM" id="MobiDB-lite"/>
    </source>
</evidence>
<feature type="domain" description="Integrase catalytic" evidence="2">
    <location>
        <begin position="1"/>
        <end position="69"/>
    </location>
</feature>
<comment type="caution">
    <text evidence="3">The sequence shown here is derived from an EMBL/GenBank/DDBJ whole genome shotgun (WGS) entry which is preliminary data.</text>
</comment>
<dbReference type="EMBL" id="JAZGQO010000007">
    <property type="protein sequence ID" value="KAK6181583.1"/>
    <property type="molecule type" value="Genomic_DNA"/>
</dbReference>
<gene>
    <name evidence="3" type="ORF">SNE40_009409</name>
</gene>
<dbReference type="InterPro" id="IPR036397">
    <property type="entry name" value="RNaseH_sf"/>
</dbReference>
<accession>A0AAN8JZ04</accession>
<name>A0AAN8JZ04_PATCE</name>
<dbReference type="InterPro" id="IPR001584">
    <property type="entry name" value="Integrase_cat-core"/>
</dbReference>
<dbReference type="GO" id="GO:0015074">
    <property type="term" value="P:DNA integration"/>
    <property type="evidence" value="ECO:0007669"/>
    <property type="project" value="InterPro"/>
</dbReference>
<keyword evidence="4" id="KW-1185">Reference proteome</keyword>
<evidence type="ECO:0000313" key="3">
    <source>
        <dbReference type="EMBL" id="KAK6181583.1"/>
    </source>
</evidence>
<feature type="compositionally biased region" description="Low complexity" evidence="1">
    <location>
        <begin position="109"/>
        <end position="139"/>
    </location>
</feature>
<feature type="compositionally biased region" description="Polar residues" evidence="1">
    <location>
        <begin position="140"/>
        <end position="152"/>
    </location>
</feature>
<reference evidence="3 4" key="1">
    <citation type="submission" date="2024-01" db="EMBL/GenBank/DDBJ databases">
        <title>The genome of the rayed Mediterranean limpet Patella caerulea (Linnaeus, 1758).</title>
        <authorList>
            <person name="Anh-Thu Weber A."/>
            <person name="Halstead-Nussloch G."/>
        </authorList>
    </citation>
    <scope>NUCLEOTIDE SEQUENCE [LARGE SCALE GENOMIC DNA]</scope>
    <source>
        <strain evidence="3">AATW-2023a</strain>
        <tissue evidence="3">Whole specimen</tissue>
    </source>
</reference>
<protein>
    <recommendedName>
        <fullName evidence="2">Integrase catalytic domain-containing protein</fullName>
    </recommendedName>
</protein>
<feature type="compositionally biased region" description="Polar residues" evidence="1">
    <location>
        <begin position="202"/>
        <end position="212"/>
    </location>
</feature>
<dbReference type="PROSITE" id="PS50994">
    <property type="entry name" value="INTEGRASE"/>
    <property type="match status" value="1"/>
</dbReference>
<evidence type="ECO:0000313" key="4">
    <source>
        <dbReference type="Proteomes" id="UP001347796"/>
    </source>
</evidence>
<dbReference type="AlphaFoldDB" id="A0AAN8JZ04"/>
<dbReference type="Proteomes" id="UP001347796">
    <property type="component" value="Unassembled WGS sequence"/>
</dbReference>
<feature type="compositionally biased region" description="Polar residues" evidence="1">
    <location>
        <begin position="171"/>
        <end position="185"/>
    </location>
</feature>
<feature type="region of interest" description="Disordered" evidence="1">
    <location>
        <begin position="108"/>
        <end position="212"/>
    </location>
</feature>
<feature type="compositionally biased region" description="Pro residues" evidence="1">
    <location>
        <begin position="156"/>
        <end position="166"/>
    </location>
</feature>
<sequence>MVHGKPRHPQSQGSVERANGDIKDMLVAWMGDNNTNDWSVGIKFVQFQKNSSLHSGIKRTPYAAMFGCEAKVGLTSSSLPTEVNERMQSEDDLLLAFSSLQDSTINLDPAQTTSQEPSQTTSQEPTQTTSQVPSQATSPKLTQTTSQVLSQATSPKPIPTTSPKPIPSTSQETTLTINQEPSQTTSHKHTLPTRLDFDPEPSVSQIEQGNSPSDLLNARLQNILWERNGASSAQMIQAQRMVKRSRVELATGQVGDNVAVPVPLVDRGRGDPRNILGIITAMRITCTPFVLKQGF</sequence>
<dbReference type="GO" id="GO:0003676">
    <property type="term" value="F:nucleic acid binding"/>
    <property type="evidence" value="ECO:0007669"/>
    <property type="project" value="InterPro"/>
</dbReference>
<proteinExistence type="predicted"/>
<dbReference type="Gene3D" id="3.30.420.10">
    <property type="entry name" value="Ribonuclease H-like superfamily/Ribonuclease H"/>
    <property type="match status" value="1"/>
</dbReference>